<evidence type="ECO:0000256" key="4">
    <source>
        <dbReference type="ARBA" id="ARBA00023204"/>
    </source>
</evidence>
<dbReference type="Pfam" id="PF13438">
    <property type="entry name" value="DUF4113"/>
    <property type="match status" value="1"/>
</dbReference>
<dbReference type="GO" id="GO:0009432">
    <property type="term" value="P:SOS response"/>
    <property type="evidence" value="ECO:0007669"/>
    <property type="project" value="UniProtKB-KW"/>
</dbReference>
<evidence type="ECO:0000313" key="8">
    <source>
        <dbReference type="Proteomes" id="UP000028945"/>
    </source>
</evidence>
<evidence type="ECO:0000259" key="6">
    <source>
        <dbReference type="PROSITE" id="PS50173"/>
    </source>
</evidence>
<comment type="similarity">
    <text evidence="1">Belongs to the DNA polymerase type-Y family.</text>
</comment>
<dbReference type="InterPro" id="IPR017961">
    <property type="entry name" value="DNA_pol_Y-fam_little_finger"/>
</dbReference>
<dbReference type="HOGENOM" id="CLU_012348_3_0_4"/>
<keyword evidence="2" id="KW-0227">DNA damage</keyword>
<organism evidence="7 8">
    <name type="scientific">Basilea psittacipulmonis DSM 24701</name>
    <dbReference type="NCBI Taxonomy" id="1072685"/>
    <lineage>
        <taxon>Bacteria</taxon>
        <taxon>Pseudomonadati</taxon>
        <taxon>Pseudomonadota</taxon>
        <taxon>Betaproteobacteria</taxon>
        <taxon>Burkholderiales</taxon>
        <taxon>Alcaligenaceae</taxon>
        <taxon>Basilea</taxon>
    </lineage>
</organism>
<gene>
    <name evidence="7" type="ORF">IX83_03120</name>
</gene>
<dbReference type="GO" id="GO:0003887">
    <property type="term" value="F:DNA-directed DNA polymerase activity"/>
    <property type="evidence" value="ECO:0007669"/>
    <property type="project" value="TreeGrafter"/>
</dbReference>
<name>A0A077DG40_9BURK</name>
<dbReference type="Pfam" id="PF00817">
    <property type="entry name" value="IMS"/>
    <property type="match status" value="1"/>
</dbReference>
<dbReference type="AlphaFoldDB" id="A0A077DG40"/>
<dbReference type="PANTHER" id="PTHR11076:SF34">
    <property type="entry name" value="PROTEIN UMUC"/>
    <property type="match status" value="1"/>
</dbReference>
<dbReference type="PANTHER" id="PTHR11076">
    <property type="entry name" value="DNA REPAIR POLYMERASE UMUC / TRANSFERASE FAMILY MEMBER"/>
    <property type="match status" value="1"/>
</dbReference>
<evidence type="ECO:0000256" key="2">
    <source>
        <dbReference type="ARBA" id="ARBA00022763"/>
    </source>
</evidence>
<dbReference type="GO" id="GO:0006281">
    <property type="term" value="P:DNA repair"/>
    <property type="evidence" value="ECO:0007669"/>
    <property type="project" value="UniProtKB-KW"/>
</dbReference>
<dbReference type="Gene3D" id="3.30.70.270">
    <property type="match status" value="1"/>
</dbReference>
<dbReference type="Pfam" id="PF11799">
    <property type="entry name" value="IMS_C"/>
    <property type="match status" value="1"/>
</dbReference>
<evidence type="ECO:0000256" key="5">
    <source>
        <dbReference type="ARBA" id="ARBA00023236"/>
    </source>
</evidence>
<protein>
    <recommendedName>
        <fullName evidence="6">UmuC domain-containing protein</fullName>
    </recommendedName>
</protein>
<reference evidence="7 8" key="1">
    <citation type="journal article" date="2014" name="BMC Genomics">
        <title>A genomic perspective on a new bacterial genus and species from the Alcaligenaceae family, Basilea psittacipulmonis.</title>
        <authorList>
            <person name="Whiteson K.L."/>
            <person name="Hernandez D."/>
            <person name="Lazarevic V."/>
            <person name="Gaia N."/>
            <person name="Farinelli L."/>
            <person name="Francois P."/>
            <person name="Pilo P."/>
            <person name="Frey J."/>
            <person name="Schrenzel J."/>
        </authorList>
    </citation>
    <scope>NUCLEOTIDE SEQUENCE [LARGE SCALE GENOMIC DNA]</scope>
    <source>
        <strain evidence="7 8">DSM 24701</strain>
    </source>
</reference>
<dbReference type="SUPFAM" id="SSF56672">
    <property type="entry name" value="DNA/RNA polymerases"/>
    <property type="match status" value="1"/>
</dbReference>
<dbReference type="GO" id="GO:0003684">
    <property type="term" value="F:damaged DNA binding"/>
    <property type="evidence" value="ECO:0007669"/>
    <property type="project" value="InterPro"/>
</dbReference>
<dbReference type="GO" id="GO:0042276">
    <property type="term" value="P:error-prone translesion synthesis"/>
    <property type="evidence" value="ECO:0007669"/>
    <property type="project" value="TreeGrafter"/>
</dbReference>
<sequence>MFALIDGNNFFCSCERVFQPFLENKPLVVLSNNDGCVIARSQEAKRLGIKMGEPWFQVKKRLGSQAPIARSSNFSLYSDMSKRFMAIAHTFSPHQEIYSIDECFLEWSIHPNPEQAALELHHCILKRCGIPTSVGIAPTKTMAKLANHLGKQSASSIYSLLHLSEHELIELYKTIPVQEVWGIGSRLSKKLNMQQVNTVYDLYQMPPKLARQLFSINLAHIIDELHGRTRIPLNTHPDPQQQLTISRNFGFAVKELHTLKEIIASFCDTAGEKLRQKKLTATQLTLFIESKEGRLYHFKKLANLNGDTFYLIKTALSLLDEIFVPNRLYKRAGIHFQTESPDRQLDLFENKEYQPSALIQTIDAINDRFGKQSIHSASMGTHHKRYWYTQQNFLSPRFTTNWSEVPVVKA</sequence>
<dbReference type="eggNOG" id="COG0389">
    <property type="taxonomic scope" value="Bacteria"/>
</dbReference>
<keyword evidence="5" id="KW-0742">SOS response</keyword>
<dbReference type="KEGG" id="bpsi:IX83_03120"/>
<evidence type="ECO:0000313" key="7">
    <source>
        <dbReference type="EMBL" id="AIL32432.1"/>
    </source>
</evidence>
<dbReference type="Proteomes" id="UP000028945">
    <property type="component" value="Chromosome"/>
</dbReference>
<dbReference type="EMBL" id="CP009238">
    <property type="protein sequence ID" value="AIL32432.1"/>
    <property type="molecule type" value="Genomic_DNA"/>
</dbReference>
<keyword evidence="3" id="KW-0741">SOS mutagenesis</keyword>
<dbReference type="GO" id="GO:0005829">
    <property type="term" value="C:cytosol"/>
    <property type="evidence" value="ECO:0007669"/>
    <property type="project" value="TreeGrafter"/>
</dbReference>
<evidence type="ECO:0000256" key="3">
    <source>
        <dbReference type="ARBA" id="ARBA00023199"/>
    </source>
</evidence>
<accession>A0A077DG40</accession>
<proteinExistence type="inferred from homology"/>
<dbReference type="Gene3D" id="1.10.150.20">
    <property type="entry name" value="5' to 3' exonuclease, C-terminal subdomain"/>
    <property type="match status" value="1"/>
</dbReference>
<dbReference type="InterPro" id="IPR043502">
    <property type="entry name" value="DNA/RNA_pol_sf"/>
</dbReference>
<dbReference type="InterPro" id="IPR050116">
    <property type="entry name" value="DNA_polymerase-Y"/>
</dbReference>
<keyword evidence="8" id="KW-1185">Reference proteome</keyword>
<dbReference type="InterPro" id="IPR043128">
    <property type="entry name" value="Rev_trsase/Diguanyl_cyclase"/>
</dbReference>
<dbReference type="InterPro" id="IPR025188">
    <property type="entry name" value="DUF4113"/>
</dbReference>
<dbReference type="Gene3D" id="3.40.1170.60">
    <property type="match status" value="1"/>
</dbReference>
<feature type="domain" description="UmuC" evidence="6">
    <location>
        <begin position="2"/>
        <end position="184"/>
    </location>
</feature>
<evidence type="ECO:0000256" key="1">
    <source>
        <dbReference type="ARBA" id="ARBA00010945"/>
    </source>
</evidence>
<dbReference type="PROSITE" id="PS50173">
    <property type="entry name" value="UMUC"/>
    <property type="match status" value="1"/>
</dbReference>
<dbReference type="InterPro" id="IPR001126">
    <property type="entry name" value="UmuC"/>
</dbReference>
<dbReference type="STRING" id="1072685.IX83_03120"/>
<keyword evidence="4" id="KW-0234">DNA repair</keyword>
<dbReference type="CDD" id="cd01700">
    <property type="entry name" value="PolY_Pol_V_umuC"/>
    <property type="match status" value="1"/>
</dbReference>